<evidence type="ECO:0000256" key="1">
    <source>
        <dbReference type="SAM" id="Phobius"/>
    </source>
</evidence>
<accession>A0A0E9WAK9</accession>
<reference evidence="2" key="1">
    <citation type="submission" date="2014-11" db="EMBL/GenBank/DDBJ databases">
        <authorList>
            <person name="Amaro Gonzalez C."/>
        </authorList>
    </citation>
    <scope>NUCLEOTIDE SEQUENCE</scope>
</reference>
<protein>
    <submittedName>
        <fullName evidence="2">Uncharacterized protein</fullName>
    </submittedName>
</protein>
<organism evidence="2">
    <name type="scientific">Anguilla anguilla</name>
    <name type="common">European freshwater eel</name>
    <name type="synonym">Muraena anguilla</name>
    <dbReference type="NCBI Taxonomy" id="7936"/>
    <lineage>
        <taxon>Eukaryota</taxon>
        <taxon>Metazoa</taxon>
        <taxon>Chordata</taxon>
        <taxon>Craniata</taxon>
        <taxon>Vertebrata</taxon>
        <taxon>Euteleostomi</taxon>
        <taxon>Actinopterygii</taxon>
        <taxon>Neopterygii</taxon>
        <taxon>Teleostei</taxon>
        <taxon>Anguilliformes</taxon>
        <taxon>Anguillidae</taxon>
        <taxon>Anguilla</taxon>
    </lineage>
</organism>
<dbReference type="AlphaFoldDB" id="A0A0E9WAK9"/>
<reference evidence="2" key="2">
    <citation type="journal article" date="2015" name="Fish Shellfish Immunol.">
        <title>Early steps in the European eel (Anguilla anguilla)-Vibrio vulnificus interaction in the gills: Role of the RtxA13 toxin.</title>
        <authorList>
            <person name="Callol A."/>
            <person name="Pajuelo D."/>
            <person name="Ebbesson L."/>
            <person name="Teles M."/>
            <person name="MacKenzie S."/>
            <person name="Amaro C."/>
        </authorList>
    </citation>
    <scope>NUCLEOTIDE SEQUENCE</scope>
</reference>
<feature type="transmembrane region" description="Helical" evidence="1">
    <location>
        <begin position="6"/>
        <end position="26"/>
    </location>
</feature>
<dbReference type="EMBL" id="GBXM01021261">
    <property type="protein sequence ID" value="JAH87316.1"/>
    <property type="molecule type" value="Transcribed_RNA"/>
</dbReference>
<sequence length="67" mass="7864">MMHRHFFTRIYILLLVLKATGLFRLLQNYPAMTGAHRTKPVIRAHDSPGMSLTHIYIIQHLIQCHLK</sequence>
<evidence type="ECO:0000313" key="2">
    <source>
        <dbReference type="EMBL" id="JAH87316.1"/>
    </source>
</evidence>
<keyword evidence="1" id="KW-1133">Transmembrane helix</keyword>
<keyword evidence="1" id="KW-0472">Membrane</keyword>
<name>A0A0E9WAK9_ANGAN</name>
<keyword evidence="1" id="KW-0812">Transmembrane</keyword>
<proteinExistence type="predicted"/>